<keyword evidence="1" id="KW-0812">Transmembrane</keyword>
<dbReference type="OrthoDB" id="7845218at2"/>
<accession>A0A0U1NJ28</accession>
<keyword evidence="1" id="KW-0472">Membrane</keyword>
<feature type="transmembrane region" description="Helical" evidence="1">
    <location>
        <begin position="48"/>
        <end position="68"/>
    </location>
</feature>
<dbReference type="AlphaFoldDB" id="A0A0U1NJ28"/>
<keyword evidence="3" id="KW-1185">Reference proteome</keyword>
<dbReference type="EMBL" id="CVQV01000003">
    <property type="protein sequence ID" value="CRK74746.1"/>
    <property type="molecule type" value="Genomic_DNA"/>
</dbReference>
<feature type="transmembrane region" description="Helical" evidence="1">
    <location>
        <begin position="75"/>
        <end position="93"/>
    </location>
</feature>
<feature type="transmembrane region" description="Helical" evidence="1">
    <location>
        <begin position="113"/>
        <end position="135"/>
    </location>
</feature>
<proteinExistence type="predicted"/>
<feature type="transmembrane region" description="Helical" evidence="1">
    <location>
        <begin position="7"/>
        <end position="26"/>
    </location>
</feature>
<name>A0A0U1NJ28_9RHOB</name>
<gene>
    <name evidence="2" type="ORF">NIG5292_00783</name>
</gene>
<keyword evidence="1" id="KW-1133">Transmembrane helix</keyword>
<evidence type="ECO:0000313" key="2">
    <source>
        <dbReference type="EMBL" id="CRK74746.1"/>
    </source>
</evidence>
<protein>
    <submittedName>
        <fullName evidence="2">Uncharacterized protein</fullName>
    </submittedName>
</protein>
<evidence type="ECO:0000313" key="3">
    <source>
        <dbReference type="Proteomes" id="UP000048949"/>
    </source>
</evidence>
<reference evidence="2 3" key="1">
    <citation type="submission" date="2015-04" db="EMBL/GenBank/DDBJ databases">
        <authorList>
            <person name="Syromyatnikov M.Y."/>
            <person name="Popov V.N."/>
        </authorList>
    </citation>
    <scope>NUCLEOTIDE SEQUENCE [LARGE SCALE GENOMIC DNA]</scope>
    <source>
        <strain evidence="2 3">CECT 5292</strain>
    </source>
</reference>
<organism evidence="2 3">
    <name type="scientific">Nereida ignava</name>
    <dbReference type="NCBI Taxonomy" id="282199"/>
    <lineage>
        <taxon>Bacteria</taxon>
        <taxon>Pseudomonadati</taxon>
        <taxon>Pseudomonadota</taxon>
        <taxon>Alphaproteobacteria</taxon>
        <taxon>Rhodobacterales</taxon>
        <taxon>Roseobacteraceae</taxon>
        <taxon>Nereida</taxon>
    </lineage>
</organism>
<dbReference type="STRING" id="282199.GCA_001049735_00783"/>
<dbReference type="RefSeq" id="WP_048598155.1">
    <property type="nucleotide sequence ID" value="NZ_CVPC01000003.1"/>
</dbReference>
<dbReference type="Proteomes" id="UP000048949">
    <property type="component" value="Unassembled WGS sequence"/>
</dbReference>
<sequence length="136" mass="14708">MFQAAGGALNFTAILIPTLMALYYGFRCLVQTDKAIAQWGIGPAAEQMVKVTGAYALAQGIMYAVILLTSPAGAWELFAFSTIWSAVFLYISIQTNNSEWSKIEGVNASNEPIIVSAVMLALHIYIMATMSDIIYG</sequence>
<evidence type="ECO:0000256" key="1">
    <source>
        <dbReference type="SAM" id="Phobius"/>
    </source>
</evidence>